<dbReference type="AlphaFoldDB" id="A0A9Q1GL22"/>
<sequence>MARFWVKAYDVPETELLEEKRLFMDFKSNSAALMARIKLVFDNPSYIDGPGQERPSRMAIDSMNIIESPKVFKCKLANAQLNKDTLISDLKKHSSLPWLIGGDLNEVFYHSEKKEGPPKSQSTVDDFRSSFIDNSLYDLGYMGYDFTWSNFQENGIVVEERLECFYADTEWSPMFLNATVSHVDFDISDHLPVLLKCVPHNTINGARQKRFMFENKWLTEPSGRDTICAAWSSVSSSNAIENLLSRIEK</sequence>
<reference evidence="1" key="1">
    <citation type="submission" date="2022-04" db="EMBL/GenBank/DDBJ databases">
        <title>Carnegiea gigantea Genome sequencing and assembly v2.</title>
        <authorList>
            <person name="Copetti D."/>
            <person name="Sanderson M.J."/>
            <person name="Burquez A."/>
            <person name="Wojciechowski M.F."/>
        </authorList>
    </citation>
    <scope>NUCLEOTIDE SEQUENCE</scope>
    <source>
        <strain evidence="1">SGP5-SGP5p</strain>
        <tissue evidence="1">Aerial part</tissue>
    </source>
</reference>
<evidence type="ECO:0000313" key="1">
    <source>
        <dbReference type="EMBL" id="KAJ8421126.1"/>
    </source>
</evidence>
<name>A0A9Q1GL22_9CARY</name>
<dbReference type="PANTHER" id="PTHR33710">
    <property type="entry name" value="BNAC02G09200D PROTEIN"/>
    <property type="match status" value="1"/>
</dbReference>
<organism evidence="1 2">
    <name type="scientific">Carnegiea gigantea</name>
    <dbReference type="NCBI Taxonomy" id="171969"/>
    <lineage>
        <taxon>Eukaryota</taxon>
        <taxon>Viridiplantae</taxon>
        <taxon>Streptophyta</taxon>
        <taxon>Embryophyta</taxon>
        <taxon>Tracheophyta</taxon>
        <taxon>Spermatophyta</taxon>
        <taxon>Magnoliopsida</taxon>
        <taxon>eudicotyledons</taxon>
        <taxon>Gunneridae</taxon>
        <taxon>Pentapetalae</taxon>
        <taxon>Caryophyllales</taxon>
        <taxon>Cactineae</taxon>
        <taxon>Cactaceae</taxon>
        <taxon>Cactoideae</taxon>
        <taxon>Echinocereeae</taxon>
        <taxon>Carnegiea</taxon>
    </lineage>
</organism>
<dbReference type="SUPFAM" id="SSF56219">
    <property type="entry name" value="DNase I-like"/>
    <property type="match status" value="1"/>
</dbReference>
<dbReference type="OrthoDB" id="852204at2759"/>
<gene>
    <name evidence="1" type="ORF">Cgig2_023395</name>
</gene>
<evidence type="ECO:0008006" key="3">
    <source>
        <dbReference type="Google" id="ProtNLM"/>
    </source>
</evidence>
<dbReference type="PANTHER" id="PTHR33710:SF86">
    <property type="entry name" value="VIRAL MOVEMENT PROTEIN"/>
    <property type="match status" value="1"/>
</dbReference>
<protein>
    <recommendedName>
        <fullName evidence="3">Endonuclease/exonuclease/phosphatase domain-containing protein</fullName>
    </recommendedName>
</protein>
<proteinExistence type="predicted"/>
<accession>A0A9Q1GL22</accession>
<comment type="caution">
    <text evidence="1">The sequence shown here is derived from an EMBL/GenBank/DDBJ whole genome shotgun (WGS) entry which is preliminary data.</text>
</comment>
<evidence type="ECO:0000313" key="2">
    <source>
        <dbReference type="Proteomes" id="UP001153076"/>
    </source>
</evidence>
<dbReference type="Proteomes" id="UP001153076">
    <property type="component" value="Unassembled WGS sequence"/>
</dbReference>
<keyword evidence="2" id="KW-1185">Reference proteome</keyword>
<dbReference type="InterPro" id="IPR036691">
    <property type="entry name" value="Endo/exonu/phosph_ase_sf"/>
</dbReference>
<dbReference type="EMBL" id="JAKOGI010002907">
    <property type="protein sequence ID" value="KAJ8421126.1"/>
    <property type="molecule type" value="Genomic_DNA"/>
</dbReference>
<dbReference type="Gene3D" id="3.60.10.10">
    <property type="entry name" value="Endonuclease/exonuclease/phosphatase"/>
    <property type="match status" value="1"/>
</dbReference>